<proteinExistence type="predicted"/>
<name>A0ABX0KDW2_9PROT</name>
<reference evidence="1 2" key="1">
    <citation type="journal article" date="2020" name="Int. J. Syst. Evol. Microbiol.">
        <title>Novel acetic acid bacteria from cider fermentations: Acetobacter conturbans sp. nov. and Acetobacter fallax sp. nov.</title>
        <authorList>
            <person name="Sombolestani A.S."/>
            <person name="Cleenwerck I."/>
            <person name="Cnockaert M."/>
            <person name="Borremans W."/>
            <person name="Wieme A.D."/>
            <person name="De Vuyst L."/>
            <person name="Vandamme P."/>
        </authorList>
    </citation>
    <scope>NUCLEOTIDE SEQUENCE [LARGE SCALE GENOMIC DNA]</scope>
    <source>
        <strain evidence="1 2">LMG 1637</strain>
    </source>
</reference>
<organism evidence="1 2">
    <name type="scientific">Acetobacter fallax</name>
    <dbReference type="NCBI Taxonomy" id="1737473"/>
    <lineage>
        <taxon>Bacteria</taxon>
        <taxon>Pseudomonadati</taxon>
        <taxon>Pseudomonadota</taxon>
        <taxon>Alphaproteobacteria</taxon>
        <taxon>Acetobacterales</taxon>
        <taxon>Acetobacteraceae</taxon>
        <taxon>Acetobacter</taxon>
    </lineage>
</organism>
<evidence type="ECO:0000313" key="2">
    <source>
        <dbReference type="Proteomes" id="UP000615326"/>
    </source>
</evidence>
<protein>
    <submittedName>
        <fullName evidence="1">Uncharacterized protein</fullName>
    </submittedName>
</protein>
<evidence type="ECO:0000313" key="1">
    <source>
        <dbReference type="EMBL" id="NHO33303.1"/>
    </source>
</evidence>
<accession>A0ABX0KDW2</accession>
<dbReference type="EMBL" id="WOSW01000025">
    <property type="protein sequence ID" value="NHO33303.1"/>
    <property type="molecule type" value="Genomic_DNA"/>
</dbReference>
<dbReference type="RefSeq" id="WP_173577826.1">
    <property type="nucleotide sequence ID" value="NZ_WOSW01000025.1"/>
</dbReference>
<gene>
    <name evidence="1" type="ORF">GOB84_12160</name>
</gene>
<comment type="caution">
    <text evidence="1">The sequence shown here is derived from an EMBL/GenBank/DDBJ whole genome shotgun (WGS) entry which is preliminary data.</text>
</comment>
<keyword evidence="2" id="KW-1185">Reference proteome</keyword>
<sequence>MSGQIEFSEFQNVLSVSAAAAFRRLHDRAAGEIPGLKRLSYAVADSARIVAVQSECVRLNEGRHRNLHALSGSSADLAVMALLLNMEVKRILSAGADF</sequence>
<dbReference type="Proteomes" id="UP000615326">
    <property type="component" value="Unassembled WGS sequence"/>
</dbReference>